<accession>A0A176XFR9</accession>
<dbReference type="PANTHER" id="PTHR44196">
    <property type="entry name" value="DEHYDROGENASE/REDUCTASE SDR FAMILY MEMBER 7B"/>
    <property type="match status" value="1"/>
</dbReference>
<dbReference type="PANTHER" id="PTHR44196:SF1">
    <property type="entry name" value="DEHYDROGENASE_REDUCTASE SDR FAMILY MEMBER 7B"/>
    <property type="match status" value="1"/>
</dbReference>
<dbReference type="GO" id="GO:0016020">
    <property type="term" value="C:membrane"/>
    <property type="evidence" value="ECO:0007669"/>
    <property type="project" value="TreeGrafter"/>
</dbReference>
<dbReference type="PRINTS" id="PR00081">
    <property type="entry name" value="GDHRDH"/>
</dbReference>
<evidence type="ECO:0000256" key="2">
    <source>
        <dbReference type="ARBA" id="ARBA00023002"/>
    </source>
</evidence>
<evidence type="ECO:0000313" key="4">
    <source>
        <dbReference type="EMBL" id="OAE48472.1"/>
    </source>
</evidence>
<evidence type="ECO:0000313" key="5">
    <source>
        <dbReference type="Proteomes" id="UP000077098"/>
    </source>
</evidence>
<evidence type="ECO:0000256" key="1">
    <source>
        <dbReference type="ARBA" id="ARBA00006484"/>
    </source>
</evidence>
<keyword evidence="2" id="KW-0560">Oxidoreductase</keyword>
<protein>
    <submittedName>
        <fullName evidence="4">Short-chain dehydrogenase</fullName>
    </submittedName>
</protein>
<gene>
    <name evidence="4" type="ORF">A7J57_22520</name>
</gene>
<dbReference type="Gene3D" id="3.40.50.720">
    <property type="entry name" value="NAD(P)-binding Rossmann-like Domain"/>
    <property type="match status" value="1"/>
</dbReference>
<dbReference type="Proteomes" id="UP000077098">
    <property type="component" value="Unassembled WGS sequence"/>
</dbReference>
<dbReference type="PRINTS" id="PR00080">
    <property type="entry name" value="SDRFAMILY"/>
</dbReference>
<reference evidence="4 5" key="1">
    <citation type="submission" date="2016-05" db="EMBL/GenBank/DDBJ databases">
        <authorList>
            <person name="Lavstsen T."/>
            <person name="Jespersen J.S."/>
        </authorList>
    </citation>
    <scope>NUCLEOTIDE SEQUENCE [LARGE SCALE GENOMIC DNA]</scope>
    <source>
        <strain evidence="4 5">KCJ1736</strain>
    </source>
</reference>
<dbReference type="Pfam" id="PF00106">
    <property type="entry name" value="adh_short"/>
    <property type="match status" value="1"/>
</dbReference>
<evidence type="ECO:0000256" key="3">
    <source>
        <dbReference type="RuleBase" id="RU000363"/>
    </source>
</evidence>
<dbReference type="AlphaFoldDB" id="A0A176XFR9"/>
<dbReference type="EMBL" id="LXPS01000006">
    <property type="protein sequence ID" value="OAE48472.1"/>
    <property type="molecule type" value="Genomic_DNA"/>
</dbReference>
<dbReference type="InterPro" id="IPR002347">
    <property type="entry name" value="SDR_fam"/>
</dbReference>
<name>A0A176XFR9_AGRTU</name>
<organism evidence="4 5">
    <name type="scientific">Agrobacterium tumefaciens</name>
    <dbReference type="NCBI Taxonomy" id="358"/>
    <lineage>
        <taxon>Bacteria</taxon>
        <taxon>Pseudomonadati</taxon>
        <taxon>Pseudomonadota</taxon>
        <taxon>Alphaproteobacteria</taxon>
        <taxon>Hyphomicrobiales</taxon>
        <taxon>Rhizobiaceae</taxon>
        <taxon>Rhizobium/Agrobacterium group</taxon>
        <taxon>Agrobacterium</taxon>
        <taxon>Agrobacterium tumefaciens complex</taxon>
    </lineage>
</organism>
<dbReference type="GO" id="GO:0016491">
    <property type="term" value="F:oxidoreductase activity"/>
    <property type="evidence" value="ECO:0007669"/>
    <property type="project" value="UniProtKB-KW"/>
</dbReference>
<proteinExistence type="inferred from homology"/>
<comment type="caution">
    <text evidence="4">The sequence shown here is derived from an EMBL/GenBank/DDBJ whole genome shotgun (WGS) entry which is preliminary data.</text>
</comment>
<sequence length="238" mass="25280">MLPVALVTGASRRLGIGFAVAQQLARRNYHVILAARNLEQSEELAFGLCHQGFRASAIRLDLADSSSIADVAATVGNAFSHVDVLINNASHMPDFQTACPLDVDIKVLRALFEVNVFGCWHLTQALLPLLKRARAARIVNVTSSAAQQIGKPRPGPIFSPAYSLAKHTLNNLTVVLAQALANTAVKVNAIDPGSVATHPERGDNAFDRSPEEAAKDVVWAATLDAAGPSGCIFSAARR</sequence>
<comment type="similarity">
    <text evidence="1 3">Belongs to the short-chain dehydrogenases/reductases (SDR) family.</text>
</comment>
<dbReference type="InterPro" id="IPR036291">
    <property type="entry name" value="NAD(P)-bd_dom_sf"/>
</dbReference>
<dbReference type="SUPFAM" id="SSF51735">
    <property type="entry name" value="NAD(P)-binding Rossmann-fold domains"/>
    <property type="match status" value="1"/>
</dbReference>